<feature type="compositionally biased region" description="Acidic residues" evidence="1">
    <location>
        <begin position="42"/>
        <end position="56"/>
    </location>
</feature>
<feature type="region of interest" description="Disordered" evidence="1">
    <location>
        <begin position="40"/>
        <end position="98"/>
    </location>
</feature>
<comment type="caution">
    <text evidence="3">The sequence shown here is derived from an EMBL/GenBank/DDBJ whole genome shotgun (WGS) entry which is preliminary data.</text>
</comment>
<dbReference type="EMBL" id="JAAECE010000004">
    <property type="protein sequence ID" value="KAF1801495.1"/>
    <property type="molecule type" value="Genomic_DNA"/>
</dbReference>
<accession>A0A8H4BG51</accession>
<keyword evidence="2" id="KW-0812">Transmembrane</keyword>
<keyword evidence="2" id="KW-1133">Transmembrane helix</keyword>
<feature type="transmembrane region" description="Helical" evidence="2">
    <location>
        <begin position="238"/>
        <end position="266"/>
    </location>
</feature>
<dbReference type="Proteomes" id="UP000469890">
    <property type="component" value="Unassembled WGS sequence"/>
</dbReference>
<feature type="transmembrane region" description="Helical" evidence="2">
    <location>
        <begin position="287"/>
        <end position="307"/>
    </location>
</feature>
<protein>
    <submittedName>
        <fullName evidence="3">Uncharacterized protein</fullName>
    </submittedName>
</protein>
<name>A0A8H4BG51_MUCCL</name>
<evidence type="ECO:0000256" key="2">
    <source>
        <dbReference type="SAM" id="Phobius"/>
    </source>
</evidence>
<dbReference type="AlphaFoldDB" id="A0A8H4BG51"/>
<keyword evidence="2" id="KW-0472">Membrane</keyword>
<evidence type="ECO:0000313" key="3">
    <source>
        <dbReference type="EMBL" id="KAF1801495.1"/>
    </source>
</evidence>
<proteinExistence type="predicted"/>
<evidence type="ECO:0000256" key="1">
    <source>
        <dbReference type="SAM" id="MobiDB-lite"/>
    </source>
</evidence>
<gene>
    <name evidence="3" type="ORF">FB192DRAFT_1341985</name>
</gene>
<evidence type="ECO:0000313" key="4">
    <source>
        <dbReference type="Proteomes" id="UP000469890"/>
    </source>
</evidence>
<reference evidence="3 4" key="1">
    <citation type="submission" date="2019-09" db="EMBL/GenBank/DDBJ databases">
        <authorList>
            <consortium name="DOE Joint Genome Institute"/>
            <person name="Mondo S.J."/>
            <person name="Navarro-Mendoza M.I."/>
            <person name="Perez-Arques C."/>
            <person name="Panchal S."/>
            <person name="Nicolas F.E."/>
            <person name="Ganguly P."/>
            <person name="Pangilinan J."/>
            <person name="Grigoriev I."/>
            <person name="Heitman J."/>
            <person name="Sanya K."/>
            <person name="Garre V."/>
        </authorList>
    </citation>
    <scope>NUCLEOTIDE SEQUENCE [LARGE SCALE GENOMIC DNA]</scope>
    <source>
        <strain evidence="3 4">MU402</strain>
    </source>
</reference>
<feature type="compositionally biased region" description="Acidic residues" evidence="1">
    <location>
        <begin position="65"/>
        <end position="98"/>
    </location>
</feature>
<feature type="transmembrane region" description="Helical" evidence="2">
    <location>
        <begin position="327"/>
        <end position="348"/>
    </location>
</feature>
<organism evidence="3 4">
    <name type="scientific">Mucor circinelloides f. lusitanicus</name>
    <name type="common">Mucor racemosus var. lusitanicus</name>
    <dbReference type="NCBI Taxonomy" id="29924"/>
    <lineage>
        <taxon>Eukaryota</taxon>
        <taxon>Fungi</taxon>
        <taxon>Fungi incertae sedis</taxon>
        <taxon>Mucoromycota</taxon>
        <taxon>Mucoromycotina</taxon>
        <taxon>Mucoromycetes</taxon>
        <taxon>Mucorales</taxon>
        <taxon>Mucorineae</taxon>
        <taxon>Mucoraceae</taxon>
        <taxon>Mucor</taxon>
    </lineage>
</organism>
<sequence>MPLQRTKSKFFDSDNESSDLAALVNDLDEEFSVVVDSLVAKEEEEEEEDEFYDAEEGVYKYLLFGDDEEEEEVKEDDKEEEEEKEDAEEEDDKEEVWYDSEEGEEFGSSLLPDDVSACSEMSIDMEEYGGIDGSAVAGEVQVGGNSGCGWYPFVGEDIMMEDVEMMDADEGDDVVMEEAFVEEEDVEMEEVADWMDVDEEFWCFLCANCHIACSRVAGFSEWFPRADSRDASCPHLCWSILCLFPCAVSCAAGYTFASSVGVASLCSRYCLTGRHALGCRDAGFSEWGFALVVVLLAVLPLMAGLMLPWLCWASSSSAHLLAGYSRAGLVALARRVIFYWSVCAIAVMPQ</sequence>